<evidence type="ECO:0000256" key="2">
    <source>
        <dbReference type="SAM" id="SignalP"/>
    </source>
</evidence>
<proteinExistence type="predicted"/>
<dbReference type="Proteomes" id="UP000727907">
    <property type="component" value="Unassembled WGS sequence"/>
</dbReference>
<dbReference type="InterPro" id="IPR002925">
    <property type="entry name" value="Dienelactn_hydro"/>
</dbReference>
<dbReference type="InterPro" id="IPR050261">
    <property type="entry name" value="FrsA_esterase"/>
</dbReference>
<organism evidence="4 5">
    <name type="scientific">Reyranella humidisoli</name>
    <dbReference type="NCBI Taxonomy" id="2849149"/>
    <lineage>
        <taxon>Bacteria</taxon>
        <taxon>Pseudomonadati</taxon>
        <taxon>Pseudomonadota</taxon>
        <taxon>Alphaproteobacteria</taxon>
        <taxon>Hyphomicrobiales</taxon>
        <taxon>Reyranellaceae</taxon>
        <taxon>Reyranella</taxon>
    </lineage>
</organism>
<dbReference type="PANTHER" id="PTHR22946:SF9">
    <property type="entry name" value="POLYKETIDE TRANSFERASE AF380"/>
    <property type="match status" value="1"/>
</dbReference>
<keyword evidence="2" id="KW-0732">Signal</keyword>
<dbReference type="PANTHER" id="PTHR22946">
    <property type="entry name" value="DIENELACTONE HYDROLASE DOMAIN-CONTAINING PROTEIN-RELATED"/>
    <property type="match status" value="1"/>
</dbReference>
<reference evidence="4 5" key="1">
    <citation type="submission" date="2021-06" db="EMBL/GenBank/DDBJ databases">
        <authorList>
            <person name="Lee D.H."/>
        </authorList>
    </citation>
    <scope>NUCLEOTIDE SEQUENCE [LARGE SCALE GENOMIC DNA]</scope>
    <source>
        <strain evidence="4 5">MMS21-HV4-11</strain>
    </source>
</reference>
<feature type="signal peptide" evidence="2">
    <location>
        <begin position="1"/>
        <end position="19"/>
    </location>
</feature>
<name>A0ABS6IRL8_9HYPH</name>
<feature type="domain" description="Dienelactone hydrolase" evidence="3">
    <location>
        <begin position="39"/>
        <end position="260"/>
    </location>
</feature>
<evidence type="ECO:0000313" key="5">
    <source>
        <dbReference type="Proteomes" id="UP000727907"/>
    </source>
</evidence>
<keyword evidence="5" id="KW-1185">Reference proteome</keyword>
<dbReference type="GO" id="GO:0016787">
    <property type="term" value="F:hydrolase activity"/>
    <property type="evidence" value="ECO:0007669"/>
    <property type="project" value="UniProtKB-KW"/>
</dbReference>
<comment type="caution">
    <text evidence="4">The sequence shown here is derived from an EMBL/GenBank/DDBJ whole genome shotgun (WGS) entry which is preliminary data.</text>
</comment>
<dbReference type="EMBL" id="JAHOPB010000004">
    <property type="protein sequence ID" value="MBU8877237.1"/>
    <property type="molecule type" value="Genomic_DNA"/>
</dbReference>
<keyword evidence="1 4" id="KW-0378">Hydrolase</keyword>
<gene>
    <name evidence="4" type="ORF">KQ910_25945</name>
</gene>
<evidence type="ECO:0000313" key="4">
    <source>
        <dbReference type="EMBL" id="MBU8877237.1"/>
    </source>
</evidence>
<accession>A0ABS6IRL8</accession>
<evidence type="ECO:0000259" key="3">
    <source>
        <dbReference type="Pfam" id="PF01738"/>
    </source>
</evidence>
<protein>
    <submittedName>
        <fullName evidence="4">Dienelactone hydrolase family protein</fullName>
    </submittedName>
</protein>
<dbReference type="RefSeq" id="WP_216966842.1">
    <property type="nucleotide sequence ID" value="NZ_JAHOPB010000004.1"/>
</dbReference>
<dbReference type="Pfam" id="PF01738">
    <property type="entry name" value="DLH"/>
    <property type="match status" value="1"/>
</dbReference>
<feature type="chain" id="PRO_5047527331" evidence="2">
    <location>
        <begin position="20"/>
        <end position="261"/>
    </location>
</feature>
<sequence>MKRWGVILFVLLFAGPAAAQSVGFPSVTVGSSQAGPEVKGWVYKPSGSGPFPAIILAHSCAGTNAHTDVWGKLLVGWGYLVLAPDSFGPRGTKAVCTTPGFVTPNMRVADIAGALDYLATRPDVVKGKIGIIGHSHGGSTVLRSTQRNFGLAQRGLAAGVAYYPGCNPQFDGGVDVPVLLLAGDKDDWTPADRCRSLVSSLSRTGIVAAVYYPNAYHSFDSRSADRNVPGAAGKQHHLAYDPAAAPDAEARTRAFFAKYLR</sequence>
<evidence type="ECO:0000256" key="1">
    <source>
        <dbReference type="ARBA" id="ARBA00022801"/>
    </source>
</evidence>